<dbReference type="PRINTS" id="PR00337">
    <property type="entry name" value="LEUILEVALBP"/>
</dbReference>
<dbReference type="EMBL" id="CP000527">
    <property type="protein sequence ID" value="ABM28678.1"/>
    <property type="molecule type" value="Genomic_DNA"/>
</dbReference>
<dbReference type="AlphaFoldDB" id="A0A0H3AAR4"/>
<dbReference type="GO" id="GO:0006865">
    <property type="term" value="P:amino acid transport"/>
    <property type="evidence" value="ECO:0007669"/>
    <property type="project" value="UniProtKB-KW"/>
</dbReference>
<protein>
    <submittedName>
        <fullName evidence="6">Amino acid/amide ABC transporter substrate-binding protein, HAAT family</fullName>
    </submittedName>
</protein>
<dbReference type="InterPro" id="IPR028082">
    <property type="entry name" value="Peripla_BP_I"/>
</dbReference>
<gene>
    <name evidence="6" type="ordered locus">Dvul_1661</name>
</gene>
<evidence type="ECO:0000313" key="7">
    <source>
        <dbReference type="Proteomes" id="UP000009173"/>
    </source>
</evidence>
<accession>A0A0H3AAR4</accession>
<keyword evidence="2" id="KW-0813">Transport</keyword>
<evidence type="ECO:0000256" key="3">
    <source>
        <dbReference type="ARBA" id="ARBA00022729"/>
    </source>
</evidence>
<dbReference type="InterPro" id="IPR028081">
    <property type="entry name" value="Leu-bd"/>
</dbReference>
<dbReference type="HOGENOM" id="CLU_027128_7_1_7"/>
<name>A0A0H3AAR4_NITV4</name>
<dbReference type="RefSeq" id="WP_011792400.1">
    <property type="nucleotide sequence ID" value="NC_008751.1"/>
</dbReference>
<organism evidence="6 7">
    <name type="scientific">Nitratidesulfovibrio vulgaris (strain DP4)</name>
    <name type="common">Desulfovibrio vulgaris</name>
    <dbReference type="NCBI Taxonomy" id="391774"/>
    <lineage>
        <taxon>Bacteria</taxon>
        <taxon>Pseudomonadati</taxon>
        <taxon>Thermodesulfobacteriota</taxon>
        <taxon>Desulfovibrionia</taxon>
        <taxon>Desulfovibrionales</taxon>
        <taxon>Desulfovibrionaceae</taxon>
        <taxon>Nitratidesulfovibrio</taxon>
    </lineage>
</organism>
<dbReference type="Gene3D" id="3.40.50.2300">
    <property type="match status" value="2"/>
</dbReference>
<keyword evidence="3" id="KW-0732">Signal</keyword>
<dbReference type="PANTHER" id="PTHR47235">
    <property type="entry name" value="BLR6548 PROTEIN"/>
    <property type="match status" value="1"/>
</dbReference>
<dbReference type="PANTHER" id="PTHR47235:SF1">
    <property type="entry name" value="BLR6548 PROTEIN"/>
    <property type="match status" value="1"/>
</dbReference>
<dbReference type="KEGG" id="dvl:Dvul_1661"/>
<dbReference type="InterPro" id="IPR000709">
    <property type="entry name" value="Leu_Ile_Val-bd"/>
</dbReference>
<dbReference type="SUPFAM" id="SSF53822">
    <property type="entry name" value="Periplasmic binding protein-like I"/>
    <property type="match status" value="1"/>
</dbReference>
<evidence type="ECO:0000256" key="1">
    <source>
        <dbReference type="ARBA" id="ARBA00010062"/>
    </source>
</evidence>
<evidence type="ECO:0000256" key="4">
    <source>
        <dbReference type="ARBA" id="ARBA00022970"/>
    </source>
</evidence>
<feature type="domain" description="Leucine-binding protein" evidence="5">
    <location>
        <begin position="27"/>
        <end position="253"/>
    </location>
</feature>
<comment type="similarity">
    <text evidence="1">Belongs to the leucine-binding protein family.</text>
</comment>
<evidence type="ECO:0000256" key="2">
    <source>
        <dbReference type="ARBA" id="ARBA00022448"/>
    </source>
</evidence>
<dbReference type="Proteomes" id="UP000009173">
    <property type="component" value="Chromosome"/>
</dbReference>
<dbReference type="Pfam" id="PF13458">
    <property type="entry name" value="Peripla_BP_6"/>
    <property type="match status" value="1"/>
</dbReference>
<reference evidence="7" key="1">
    <citation type="journal article" date="2009" name="Environ. Microbiol.">
        <title>Contribution of mobile genetic elements to Desulfovibrio vulgaris genome plasticity.</title>
        <authorList>
            <person name="Walker C.B."/>
            <person name="Stolyar S."/>
            <person name="Chivian D."/>
            <person name="Pinel N."/>
            <person name="Gabster J.A."/>
            <person name="Dehal P.S."/>
            <person name="He Z."/>
            <person name="Yang Z.K."/>
            <person name="Yen H.C."/>
            <person name="Zhou J."/>
            <person name="Wall J.D."/>
            <person name="Hazen T.C."/>
            <person name="Arkin A.P."/>
            <person name="Stahl D.A."/>
        </authorList>
    </citation>
    <scope>NUCLEOTIDE SEQUENCE [LARGE SCALE GENOMIC DNA]</scope>
    <source>
        <strain evidence="7">DP4</strain>
    </source>
</reference>
<proteinExistence type="inferred from homology"/>
<evidence type="ECO:0000313" key="6">
    <source>
        <dbReference type="EMBL" id="ABM28678.1"/>
    </source>
</evidence>
<sequence precursor="true">MRFFVATVYLVILAVFPFPVMASGYEPVRLGMSAALTGPTAALGLSYLAGVRAGFAEVNEAGGVGGRKIQLVALDDGYDPDRVIHNYIRLVEEERVDQLFGFTGTPTVTRVLPLLVHGRSAASAMLFPLTGAYPLSLEPQASHIFSLRASYADEIDAVVERLVGVGVRRFAIAYQADAYGREGWHDLRQSLRRYGLDMVADAAFQRNGVLRVEDISVQSGILVDAHPEAVLCMGTDVSCAALACNLRNVGFVGPIIMPSFVVNRGFKDRFNALCPVTLPDNLLFCEVMPEYGASPADRAGDGASPSCALAAAFEAAMVRYAVGAPADDREGQPDGVHSGTVSSRAGKLDEVAFEGYIAARAAVLLFGEAAPRTDLEALRAAWTRLGGARGVFSRLCTQFQGHDEARPYVRFVTIEGADEKTVDDFERWRR</sequence>
<evidence type="ECO:0000259" key="5">
    <source>
        <dbReference type="Pfam" id="PF13458"/>
    </source>
</evidence>
<keyword evidence="4" id="KW-0029">Amino-acid transport</keyword>